<dbReference type="RefSeq" id="WP_093942884.1">
    <property type="nucleotide sequence ID" value="NZ_CP022521.1"/>
</dbReference>
<keyword evidence="2" id="KW-1185">Reference proteome</keyword>
<accession>A0A221W778</accession>
<gene>
    <name evidence="1" type="primary">casC3</name>
    <name evidence="1" type="ORF">AHOG_20925</name>
</gene>
<dbReference type="Proteomes" id="UP000204221">
    <property type="component" value="Chromosome"/>
</dbReference>
<dbReference type="EMBL" id="CP022521">
    <property type="protein sequence ID" value="ASO21802.1"/>
    <property type="molecule type" value="Genomic_DNA"/>
</dbReference>
<reference evidence="1 2" key="1">
    <citation type="submission" date="2017-07" db="EMBL/GenBank/DDBJ databases">
        <title>Complete genome sequence of Actinoalloteichus hoggarensis DSM 45943, type strain of Actinoalloteichus hoggarensis.</title>
        <authorList>
            <person name="Ruckert C."/>
            <person name="Nouioui I."/>
            <person name="Willmese J."/>
            <person name="van Wezel G."/>
            <person name="Klenk H.-P."/>
            <person name="Kalinowski J."/>
            <person name="Zotchev S.B."/>
        </authorList>
    </citation>
    <scope>NUCLEOTIDE SEQUENCE [LARGE SCALE GENOMIC DNA]</scope>
    <source>
        <strain evidence="1 2">DSM 45943</strain>
    </source>
</reference>
<dbReference type="InterPro" id="IPR010148">
    <property type="entry name" value="CRISPR-assoc_prot_CT1975"/>
</dbReference>
<dbReference type="KEGG" id="ahg:AHOG_20925"/>
<dbReference type="NCBIfam" id="TIGR01869">
    <property type="entry name" value="casC_Cse4"/>
    <property type="match status" value="1"/>
</dbReference>
<proteinExistence type="predicted"/>
<evidence type="ECO:0000313" key="2">
    <source>
        <dbReference type="Proteomes" id="UP000204221"/>
    </source>
</evidence>
<name>A0A221W778_9PSEU</name>
<organism evidence="1 2">
    <name type="scientific">Actinoalloteichus hoggarensis</name>
    <dbReference type="NCBI Taxonomy" id="1470176"/>
    <lineage>
        <taxon>Bacteria</taxon>
        <taxon>Bacillati</taxon>
        <taxon>Actinomycetota</taxon>
        <taxon>Actinomycetes</taxon>
        <taxon>Pseudonocardiales</taxon>
        <taxon>Pseudonocardiaceae</taxon>
        <taxon>Actinoalloteichus</taxon>
    </lineage>
</organism>
<dbReference type="Pfam" id="PF09344">
    <property type="entry name" value="Cas_CT1975"/>
    <property type="match status" value="1"/>
</dbReference>
<dbReference type="AlphaFoldDB" id="A0A221W778"/>
<sequence length="410" mass="44154">MIIELHLLQSFPVSNLNRDDMGQPKTATFGGAVRGRISSQSLKRSARQYFTQNGLAEEETGVRTKRLLHQAAARLTEKNLGPEEHTRLIVAEGLATLGFGIDRSTQLTEYLLFVGRQASEFLAQYCIDKQAELIAKVEEKAAAAAKAEQKKSAAKDGTQPPAKPAAKAAKIKPSKEQLEAAARVLDARRVADVALFGRMIADNKGFNVDAASQVAHAISTHAVASEFDYYTAVDDEKPGDASGADMIGTVDFNSACYYRYANVDLGQLGTNLGGDGDLLARTARAWLYAFVQARPSGKQNSMAALTMPHAFLGVVRDSGTWNLANAFLKPVDSLDLMTDSTERMLHHFGSLRRFYGDTAIRSVTAATVSGDLPHVAVDDVAPSLDDFASRVLTTAGVSPREQPETLVPAP</sequence>
<protein>
    <submittedName>
        <fullName evidence="1">CRISPR system Cascade subunit CasC</fullName>
    </submittedName>
</protein>
<evidence type="ECO:0000313" key="1">
    <source>
        <dbReference type="EMBL" id="ASO21802.1"/>
    </source>
</evidence>
<dbReference type="OrthoDB" id="5291250at2"/>